<dbReference type="AlphaFoldDB" id="A0AAD9NUA5"/>
<evidence type="ECO:0000313" key="3">
    <source>
        <dbReference type="EMBL" id="KAK2180938.1"/>
    </source>
</evidence>
<name>A0AAD9NUA5_RIDPI</name>
<reference evidence="3" key="1">
    <citation type="journal article" date="2023" name="Mol. Biol. Evol.">
        <title>Third-Generation Sequencing Reveals the Adaptive Role of the Epigenome in Three Deep-Sea Polychaetes.</title>
        <authorList>
            <person name="Perez M."/>
            <person name="Aroh O."/>
            <person name="Sun Y."/>
            <person name="Lan Y."/>
            <person name="Juniper S.K."/>
            <person name="Young C.R."/>
            <person name="Angers B."/>
            <person name="Qian P.Y."/>
        </authorList>
    </citation>
    <scope>NUCLEOTIDE SEQUENCE</scope>
    <source>
        <strain evidence="3">R07B-5</strain>
    </source>
</reference>
<feature type="transmembrane region" description="Helical" evidence="2">
    <location>
        <begin position="29"/>
        <end position="45"/>
    </location>
</feature>
<feature type="region of interest" description="Disordered" evidence="1">
    <location>
        <begin position="1"/>
        <end position="20"/>
    </location>
</feature>
<keyword evidence="2" id="KW-0472">Membrane</keyword>
<evidence type="ECO:0000256" key="2">
    <source>
        <dbReference type="SAM" id="Phobius"/>
    </source>
</evidence>
<accession>A0AAD9NUA5</accession>
<sequence length="217" mass="24848">MELTQLIPAMTTAPTTTRHPSCENQKRRFVIAAFVGVVCLGYFCVMSKDRSVTPKSQSNVAWQTSQTQSTFNDANMATKKTFHPEPMNRIKMGKLTRLSDKSANNVTENGNKRALIFTSRLNQKETSRNISDLIHMVNILAEMCVRACAWLYVNACTIGYVLNTLHLFSCHPVYVRFMQYNSRLCTPHELHQSVRFIFHIDLQFGCKKKTNLFLFDP</sequence>
<keyword evidence="4" id="KW-1185">Reference proteome</keyword>
<evidence type="ECO:0000313" key="4">
    <source>
        <dbReference type="Proteomes" id="UP001209878"/>
    </source>
</evidence>
<comment type="caution">
    <text evidence="3">The sequence shown here is derived from an EMBL/GenBank/DDBJ whole genome shotgun (WGS) entry which is preliminary data.</text>
</comment>
<protein>
    <submittedName>
        <fullName evidence="3">Uncharacterized protein</fullName>
    </submittedName>
</protein>
<keyword evidence="2" id="KW-0812">Transmembrane</keyword>
<proteinExistence type="predicted"/>
<organism evidence="3 4">
    <name type="scientific">Ridgeia piscesae</name>
    <name type="common">Tubeworm</name>
    <dbReference type="NCBI Taxonomy" id="27915"/>
    <lineage>
        <taxon>Eukaryota</taxon>
        <taxon>Metazoa</taxon>
        <taxon>Spiralia</taxon>
        <taxon>Lophotrochozoa</taxon>
        <taxon>Annelida</taxon>
        <taxon>Polychaeta</taxon>
        <taxon>Sedentaria</taxon>
        <taxon>Canalipalpata</taxon>
        <taxon>Sabellida</taxon>
        <taxon>Siboglinidae</taxon>
        <taxon>Ridgeia</taxon>
    </lineage>
</organism>
<dbReference type="Proteomes" id="UP001209878">
    <property type="component" value="Unassembled WGS sequence"/>
</dbReference>
<keyword evidence="2" id="KW-1133">Transmembrane helix</keyword>
<dbReference type="EMBL" id="JAODUO010000419">
    <property type="protein sequence ID" value="KAK2180938.1"/>
    <property type="molecule type" value="Genomic_DNA"/>
</dbReference>
<evidence type="ECO:0000256" key="1">
    <source>
        <dbReference type="SAM" id="MobiDB-lite"/>
    </source>
</evidence>
<gene>
    <name evidence="3" type="ORF">NP493_419g02004</name>
</gene>